<dbReference type="EMBL" id="JARSBO010000003">
    <property type="protein sequence ID" value="MDG4718622.1"/>
    <property type="molecule type" value="Genomic_DNA"/>
</dbReference>
<accession>A0ABT6G9Q4</accession>
<evidence type="ECO:0000313" key="3">
    <source>
        <dbReference type="Proteomes" id="UP001529180"/>
    </source>
</evidence>
<evidence type="ECO:0000256" key="1">
    <source>
        <dbReference type="SAM" id="MobiDB-lite"/>
    </source>
</evidence>
<protein>
    <recommendedName>
        <fullName evidence="4">Lipoprotein</fullName>
    </recommendedName>
</protein>
<evidence type="ECO:0000313" key="2">
    <source>
        <dbReference type="EMBL" id="MDG4718622.1"/>
    </source>
</evidence>
<dbReference type="RefSeq" id="WP_181846258.1">
    <property type="nucleotide sequence ID" value="NZ_JARSBO010000003.1"/>
</dbReference>
<evidence type="ECO:0008006" key="4">
    <source>
        <dbReference type="Google" id="ProtNLM"/>
    </source>
</evidence>
<feature type="region of interest" description="Disordered" evidence="1">
    <location>
        <begin position="38"/>
        <end position="71"/>
    </location>
</feature>
<reference evidence="2 3" key="1">
    <citation type="submission" date="2023-03" db="EMBL/GenBank/DDBJ databases">
        <title>Strain FZY0004 represents a novel species in the genus Thalassospira isolated from seawater.</title>
        <authorList>
            <person name="Fu Z.-Y."/>
        </authorList>
    </citation>
    <scope>NUCLEOTIDE SEQUENCE [LARGE SCALE GENOMIC DNA]</scope>
    <source>
        <strain evidence="2 3">FZY0004</strain>
    </source>
</reference>
<keyword evidence="3" id="KW-1185">Reference proteome</keyword>
<proteinExistence type="predicted"/>
<sequence>MTISTPRTDITRPFGVLCILALIVVGLSACGGNAVPPGTTNTSYGQSKPAARTEPVKTTRPVVRKKPETSKTGKTVAAIPFKRIPSDTLKGLSEDAFAAKVGTPEMIRGEGDIQVWQYRSEQCSFDAFFVPKAEGAPRELRHMLARMRRGNSAITVQDCLDQIVKLGLNQG</sequence>
<gene>
    <name evidence="2" type="ORF">P7680_06410</name>
</gene>
<name>A0ABT6G9Q4_9PROT</name>
<dbReference type="PROSITE" id="PS51257">
    <property type="entry name" value="PROKAR_LIPOPROTEIN"/>
    <property type="match status" value="1"/>
</dbReference>
<dbReference type="Proteomes" id="UP001529180">
    <property type="component" value="Unassembled WGS sequence"/>
</dbReference>
<comment type="caution">
    <text evidence="2">The sequence shown here is derived from an EMBL/GenBank/DDBJ whole genome shotgun (WGS) entry which is preliminary data.</text>
</comment>
<organism evidence="2 3">
    <name type="scientific">Thalassospira aquimaris</name>
    <dbReference type="NCBI Taxonomy" id="3037796"/>
    <lineage>
        <taxon>Bacteria</taxon>
        <taxon>Pseudomonadati</taxon>
        <taxon>Pseudomonadota</taxon>
        <taxon>Alphaproteobacteria</taxon>
        <taxon>Rhodospirillales</taxon>
        <taxon>Thalassospiraceae</taxon>
        <taxon>Thalassospira</taxon>
    </lineage>
</organism>